<name>A0A4Y8ZSM5_9SPHN</name>
<proteinExistence type="predicted"/>
<feature type="domain" description="OmpA-like" evidence="6">
    <location>
        <begin position="276"/>
        <end position="392"/>
    </location>
</feature>
<dbReference type="InterPro" id="IPR006664">
    <property type="entry name" value="OMP_bac"/>
</dbReference>
<gene>
    <name evidence="7" type="ORF">E2493_07250</name>
</gene>
<dbReference type="SUPFAM" id="SSF103088">
    <property type="entry name" value="OmpA-like"/>
    <property type="match status" value="1"/>
</dbReference>
<dbReference type="OrthoDB" id="9814546at2"/>
<dbReference type="InterPro" id="IPR006665">
    <property type="entry name" value="OmpA-like"/>
</dbReference>
<dbReference type="InterPro" id="IPR050330">
    <property type="entry name" value="Bact_OuterMem_StrucFunc"/>
</dbReference>
<evidence type="ECO:0000256" key="4">
    <source>
        <dbReference type="PROSITE-ProRule" id="PRU00473"/>
    </source>
</evidence>
<keyword evidence="8" id="KW-1185">Reference proteome</keyword>
<protein>
    <recommendedName>
        <fullName evidence="6">OmpA-like domain-containing protein</fullName>
    </recommendedName>
</protein>
<feature type="compositionally biased region" description="Pro residues" evidence="5">
    <location>
        <begin position="597"/>
        <end position="616"/>
    </location>
</feature>
<evidence type="ECO:0000313" key="8">
    <source>
        <dbReference type="Proteomes" id="UP000298213"/>
    </source>
</evidence>
<dbReference type="CDD" id="cd07185">
    <property type="entry name" value="OmpA_C-like"/>
    <property type="match status" value="1"/>
</dbReference>
<reference evidence="7 8" key="1">
    <citation type="submission" date="2019-03" db="EMBL/GenBank/DDBJ databases">
        <title>Genome sequence of Sphingomonas sp. 17J27-24.</title>
        <authorList>
            <person name="Kim M."/>
            <person name="Maeng S."/>
            <person name="Sathiyaraj S."/>
        </authorList>
    </citation>
    <scope>NUCLEOTIDE SEQUENCE [LARGE SCALE GENOMIC DNA]</scope>
    <source>
        <strain evidence="7 8">17J27-24</strain>
    </source>
</reference>
<evidence type="ECO:0000256" key="3">
    <source>
        <dbReference type="ARBA" id="ARBA00023237"/>
    </source>
</evidence>
<evidence type="ECO:0000256" key="1">
    <source>
        <dbReference type="ARBA" id="ARBA00004442"/>
    </source>
</evidence>
<dbReference type="GO" id="GO:0009279">
    <property type="term" value="C:cell outer membrane"/>
    <property type="evidence" value="ECO:0007669"/>
    <property type="project" value="UniProtKB-SubCell"/>
</dbReference>
<dbReference type="Pfam" id="PF00691">
    <property type="entry name" value="OmpA"/>
    <property type="match status" value="1"/>
</dbReference>
<keyword evidence="3" id="KW-0998">Cell outer membrane</keyword>
<dbReference type="AlphaFoldDB" id="A0A4Y8ZSM5"/>
<dbReference type="EMBL" id="SPDV01000010">
    <property type="protein sequence ID" value="TFI59038.1"/>
    <property type="molecule type" value="Genomic_DNA"/>
</dbReference>
<dbReference type="PROSITE" id="PS51123">
    <property type="entry name" value="OMPA_2"/>
    <property type="match status" value="1"/>
</dbReference>
<dbReference type="PRINTS" id="PR01021">
    <property type="entry name" value="OMPADOMAIN"/>
</dbReference>
<dbReference type="InterPro" id="IPR036737">
    <property type="entry name" value="OmpA-like_sf"/>
</dbReference>
<dbReference type="PANTHER" id="PTHR30329:SF21">
    <property type="entry name" value="LIPOPROTEIN YIAD-RELATED"/>
    <property type="match status" value="1"/>
</dbReference>
<organism evidence="7 8">
    <name type="scientific">Sphingomonas parva</name>
    <dbReference type="NCBI Taxonomy" id="2555898"/>
    <lineage>
        <taxon>Bacteria</taxon>
        <taxon>Pseudomonadati</taxon>
        <taxon>Pseudomonadota</taxon>
        <taxon>Alphaproteobacteria</taxon>
        <taxon>Sphingomonadales</taxon>
        <taxon>Sphingomonadaceae</taxon>
        <taxon>Sphingomonas</taxon>
    </lineage>
</organism>
<evidence type="ECO:0000256" key="2">
    <source>
        <dbReference type="ARBA" id="ARBA00023136"/>
    </source>
</evidence>
<dbReference type="Gene3D" id="3.30.1330.60">
    <property type="entry name" value="OmpA-like domain"/>
    <property type="match status" value="1"/>
</dbReference>
<dbReference type="PANTHER" id="PTHR30329">
    <property type="entry name" value="STATOR ELEMENT OF FLAGELLAR MOTOR COMPLEX"/>
    <property type="match status" value="1"/>
</dbReference>
<sequence length="616" mass="64215">MCRYRAGRFSMADDVNPIETMTPGQILAEASVADFIKALGLSIADAQKALDVNSISQIGEYAEKREGLDNKSLLQLGLSPPFYHYQHADLSVSMQLTMKVGKASAFGIGAKVDFGLGGGTSGSAKAREAQVTLKKLPASVTVDGTKTDAAGADLEAAGEALAVKLRSPTGKFERAYVNSTHKSVAAELDPASAKNPILTPGAVAFLPTAASSSGIIRIIETPAPNQKETFVLAADKSTEVSSEANKLLYARKVVTQINALGGFKAKLSRDPGGSSNAPDAPGALGIALFDTGSSVIKKAALEELELVARLIQAGNLNVDITGYADTRDTEKNNKDLGQNRANAVAKQLRAFKVTDAQIKSVTSGGETHWNDAPQNTDNAQFRRAEITLAGSTDLFIIVDSDTSQLQATPLPDKTSSGEGNGFILVRAFTAQAVDATKLKIGDPLTAIDIKPDAVNNGTDNFAAGSPQAFAFNLAKAINDGSDTHKARATRRGSVVLLARADDVVTIDLLTLSSDDIKLSAADGASVTKPLAAITPAGPTASKDKPNVTLAVGVAVDYRTSRQFEQSVNGNSSITARLVAVPAPVEFLDEIKKFLEPTPTPAPSPTPTPTPSPAPTP</sequence>
<dbReference type="Proteomes" id="UP000298213">
    <property type="component" value="Unassembled WGS sequence"/>
</dbReference>
<evidence type="ECO:0000259" key="6">
    <source>
        <dbReference type="PROSITE" id="PS51123"/>
    </source>
</evidence>
<comment type="subcellular location">
    <subcellularLocation>
        <location evidence="1">Cell outer membrane</location>
    </subcellularLocation>
</comment>
<accession>A0A4Y8ZSM5</accession>
<comment type="caution">
    <text evidence="7">The sequence shown here is derived from an EMBL/GenBank/DDBJ whole genome shotgun (WGS) entry which is preliminary data.</text>
</comment>
<evidence type="ECO:0000313" key="7">
    <source>
        <dbReference type="EMBL" id="TFI59038.1"/>
    </source>
</evidence>
<evidence type="ECO:0000256" key="5">
    <source>
        <dbReference type="SAM" id="MobiDB-lite"/>
    </source>
</evidence>
<feature type="region of interest" description="Disordered" evidence="5">
    <location>
        <begin position="594"/>
        <end position="616"/>
    </location>
</feature>
<keyword evidence="2 4" id="KW-0472">Membrane</keyword>